<dbReference type="HOGENOM" id="CLU_2003729_0_0_1"/>
<proteinExistence type="predicted"/>
<dbReference type="KEGG" id="bsc:COCSADRAFT_243418"/>
<dbReference type="Proteomes" id="UP000016934">
    <property type="component" value="Unassembled WGS sequence"/>
</dbReference>
<gene>
    <name evidence="2" type="ORF">COCSADRAFT_243418</name>
</gene>
<keyword evidence="3" id="KW-1185">Reference proteome</keyword>
<dbReference type="AlphaFoldDB" id="M2QZI8"/>
<sequence>MSALPSTLVGLPPILLSSFLKGHVSVVYTHFVMCDLLPLFTLHYLSCFWHLASIRRSANVKDVRLEFIASSESIYGSSNRCFVVSMPLDSSFAAMLAAAAAMRLVRDLSQSLKVWPRDATAARS</sequence>
<evidence type="ECO:0000313" key="2">
    <source>
        <dbReference type="EMBL" id="EMD60484.1"/>
    </source>
</evidence>
<organism evidence="2 3">
    <name type="scientific">Cochliobolus sativus (strain ND90Pr / ATCC 201652)</name>
    <name type="common">Common root rot and spot blotch fungus</name>
    <name type="synonym">Bipolaris sorokiniana</name>
    <dbReference type="NCBI Taxonomy" id="665912"/>
    <lineage>
        <taxon>Eukaryota</taxon>
        <taxon>Fungi</taxon>
        <taxon>Dikarya</taxon>
        <taxon>Ascomycota</taxon>
        <taxon>Pezizomycotina</taxon>
        <taxon>Dothideomycetes</taxon>
        <taxon>Pleosporomycetidae</taxon>
        <taxon>Pleosporales</taxon>
        <taxon>Pleosporineae</taxon>
        <taxon>Pleosporaceae</taxon>
        <taxon>Bipolaris</taxon>
    </lineage>
</organism>
<name>M2QZI8_COCSN</name>
<reference evidence="3" key="2">
    <citation type="journal article" date="2013" name="PLoS Genet.">
        <title>Comparative genome structure, secondary metabolite, and effector coding capacity across Cochliobolus pathogens.</title>
        <authorList>
            <person name="Condon B.J."/>
            <person name="Leng Y."/>
            <person name="Wu D."/>
            <person name="Bushley K.E."/>
            <person name="Ohm R.A."/>
            <person name="Otillar R."/>
            <person name="Martin J."/>
            <person name="Schackwitz W."/>
            <person name="Grimwood J."/>
            <person name="MohdZainudin N."/>
            <person name="Xue C."/>
            <person name="Wang R."/>
            <person name="Manning V.A."/>
            <person name="Dhillon B."/>
            <person name="Tu Z.J."/>
            <person name="Steffenson B.J."/>
            <person name="Salamov A."/>
            <person name="Sun H."/>
            <person name="Lowry S."/>
            <person name="LaButti K."/>
            <person name="Han J."/>
            <person name="Copeland A."/>
            <person name="Lindquist E."/>
            <person name="Barry K."/>
            <person name="Schmutz J."/>
            <person name="Baker S.E."/>
            <person name="Ciuffetti L.M."/>
            <person name="Grigoriev I.V."/>
            <person name="Zhong S."/>
            <person name="Turgeon B.G."/>
        </authorList>
    </citation>
    <scope>NUCLEOTIDE SEQUENCE [LARGE SCALE GENOMIC DNA]</scope>
    <source>
        <strain evidence="3">ND90Pr / ATCC 201652</strain>
    </source>
</reference>
<evidence type="ECO:0000313" key="3">
    <source>
        <dbReference type="Proteomes" id="UP000016934"/>
    </source>
</evidence>
<evidence type="ECO:0000256" key="1">
    <source>
        <dbReference type="SAM" id="Phobius"/>
    </source>
</evidence>
<keyword evidence="1" id="KW-0812">Transmembrane</keyword>
<keyword evidence="1" id="KW-0472">Membrane</keyword>
<dbReference type="RefSeq" id="XP_007703820.1">
    <property type="nucleotide sequence ID" value="XM_007705630.1"/>
</dbReference>
<reference evidence="2 3" key="1">
    <citation type="journal article" date="2012" name="PLoS Pathog.">
        <title>Diverse lifestyles and strategies of plant pathogenesis encoded in the genomes of eighteen Dothideomycetes fungi.</title>
        <authorList>
            <person name="Ohm R.A."/>
            <person name="Feau N."/>
            <person name="Henrissat B."/>
            <person name="Schoch C.L."/>
            <person name="Horwitz B.A."/>
            <person name="Barry K.W."/>
            <person name="Condon B.J."/>
            <person name="Copeland A.C."/>
            <person name="Dhillon B."/>
            <person name="Glaser F."/>
            <person name="Hesse C.N."/>
            <person name="Kosti I."/>
            <person name="LaButti K."/>
            <person name="Lindquist E.A."/>
            <person name="Lucas S."/>
            <person name="Salamov A.A."/>
            <person name="Bradshaw R.E."/>
            <person name="Ciuffetti L."/>
            <person name="Hamelin R.C."/>
            <person name="Kema G.H.J."/>
            <person name="Lawrence C."/>
            <person name="Scott J.A."/>
            <person name="Spatafora J.W."/>
            <person name="Turgeon B.G."/>
            <person name="de Wit P.J.G.M."/>
            <person name="Zhong S."/>
            <person name="Goodwin S.B."/>
            <person name="Grigoriev I.V."/>
        </authorList>
    </citation>
    <scope>NUCLEOTIDE SEQUENCE [LARGE SCALE GENOMIC DNA]</scope>
    <source>
        <strain evidence="3">ND90Pr / ATCC 201652</strain>
    </source>
</reference>
<dbReference type="GeneID" id="19135051"/>
<dbReference type="EMBL" id="KB445650">
    <property type="protein sequence ID" value="EMD60484.1"/>
    <property type="molecule type" value="Genomic_DNA"/>
</dbReference>
<feature type="transmembrane region" description="Helical" evidence="1">
    <location>
        <begin position="27"/>
        <end position="51"/>
    </location>
</feature>
<protein>
    <submittedName>
        <fullName evidence="2">Uncharacterized protein</fullName>
    </submittedName>
</protein>
<accession>M2QZI8</accession>
<keyword evidence="1" id="KW-1133">Transmembrane helix</keyword>